<comment type="caution">
    <text evidence="3">The sequence shown here is derived from an EMBL/GenBank/DDBJ whole genome shotgun (WGS) entry which is preliminary data.</text>
</comment>
<reference evidence="3" key="2">
    <citation type="journal article" date="2023" name="IMA Fungus">
        <title>Comparative genomic study of the Penicillium genus elucidates a diverse pangenome and 15 lateral gene transfer events.</title>
        <authorList>
            <person name="Petersen C."/>
            <person name="Sorensen T."/>
            <person name="Nielsen M.R."/>
            <person name="Sondergaard T.E."/>
            <person name="Sorensen J.L."/>
            <person name="Fitzpatrick D.A."/>
            <person name="Frisvad J.C."/>
            <person name="Nielsen K.L."/>
        </authorList>
    </citation>
    <scope>NUCLEOTIDE SEQUENCE</scope>
    <source>
        <strain evidence="3">IBT 15544</strain>
    </source>
</reference>
<organism evidence="3 4">
    <name type="scientific">Penicillium cinerascens</name>
    <dbReference type="NCBI Taxonomy" id="70096"/>
    <lineage>
        <taxon>Eukaryota</taxon>
        <taxon>Fungi</taxon>
        <taxon>Dikarya</taxon>
        <taxon>Ascomycota</taxon>
        <taxon>Pezizomycotina</taxon>
        <taxon>Eurotiomycetes</taxon>
        <taxon>Eurotiomycetidae</taxon>
        <taxon>Eurotiales</taxon>
        <taxon>Aspergillaceae</taxon>
        <taxon>Penicillium</taxon>
    </lineage>
</organism>
<sequence>MTRWMFSFGQWMLGASGAADLLWTMQCFTLSAPDGSRYLEKVRCPVMVTGARQSLYSPGLGFNEFKHIYCNLESGEGPESGKGSNPDSKDRKEADESLRDHGAAGTR</sequence>
<name>A0A9W9SZW6_9EURO</name>
<dbReference type="OrthoDB" id="249703at2759"/>
<feature type="signal peptide" evidence="2">
    <location>
        <begin position="1"/>
        <end position="17"/>
    </location>
</feature>
<dbReference type="Proteomes" id="UP001150904">
    <property type="component" value="Unassembled WGS sequence"/>
</dbReference>
<accession>A0A9W9SZW6</accession>
<reference evidence="3" key="1">
    <citation type="submission" date="2022-12" db="EMBL/GenBank/DDBJ databases">
        <authorList>
            <person name="Petersen C."/>
        </authorList>
    </citation>
    <scope>NUCLEOTIDE SEQUENCE</scope>
    <source>
        <strain evidence="3">IBT 15544</strain>
    </source>
</reference>
<feature type="compositionally biased region" description="Low complexity" evidence="1">
    <location>
        <begin position="74"/>
        <end position="84"/>
    </location>
</feature>
<gene>
    <name evidence="3" type="ORF">N7498_004719</name>
</gene>
<feature type="chain" id="PRO_5040813774" evidence="2">
    <location>
        <begin position="18"/>
        <end position="107"/>
    </location>
</feature>
<evidence type="ECO:0000313" key="4">
    <source>
        <dbReference type="Proteomes" id="UP001150904"/>
    </source>
</evidence>
<dbReference type="RefSeq" id="XP_058308319.1">
    <property type="nucleotide sequence ID" value="XM_058451781.1"/>
</dbReference>
<dbReference type="AlphaFoldDB" id="A0A9W9SZW6"/>
<evidence type="ECO:0000256" key="2">
    <source>
        <dbReference type="SAM" id="SignalP"/>
    </source>
</evidence>
<keyword evidence="4" id="KW-1185">Reference proteome</keyword>
<feature type="region of interest" description="Disordered" evidence="1">
    <location>
        <begin position="74"/>
        <end position="107"/>
    </location>
</feature>
<protein>
    <submittedName>
        <fullName evidence="3">Alpha/beta-hydrolase</fullName>
    </submittedName>
</protein>
<feature type="compositionally biased region" description="Basic and acidic residues" evidence="1">
    <location>
        <begin position="87"/>
        <end position="107"/>
    </location>
</feature>
<evidence type="ECO:0000256" key="1">
    <source>
        <dbReference type="SAM" id="MobiDB-lite"/>
    </source>
</evidence>
<keyword evidence="2" id="KW-0732">Signal</keyword>
<evidence type="ECO:0000313" key="3">
    <source>
        <dbReference type="EMBL" id="KAJ5203840.1"/>
    </source>
</evidence>
<proteinExistence type="predicted"/>
<dbReference type="GeneID" id="83179082"/>
<dbReference type="EMBL" id="JAPQKR010000012">
    <property type="protein sequence ID" value="KAJ5203840.1"/>
    <property type="molecule type" value="Genomic_DNA"/>
</dbReference>